<evidence type="ECO:0000313" key="1">
    <source>
        <dbReference type="EMBL" id="THU76280.1"/>
    </source>
</evidence>
<dbReference type="AlphaFoldDB" id="A0A4S8KL92"/>
<proteinExistence type="predicted"/>
<reference evidence="1 2" key="1">
    <citation type="journal article" date="2019" name="Nat. Ecol. Evol.">
        <title>Megaphylogeny resolves global patterns of mushroom evolution.</title>
        <authorList>
            <person name="Varga T."/>
            <person name="Krizsan K."/>
            <person name="Foldi C."/>
            <person name="Dima B."/>
            <person name="Sanchez-Garcia M."/>
            <person name="Sanchez-Ramirez S."/>
            <person name="Szollosi G.J."/>
            <person name="Szarkandi J.G."/>
            <person name="Papp V."/>
            <person name="Albert L."/>
            <person name="Andreopoulos W."/>
            <person name="Angelini C."/>
            <person name="Antonin V."/>
            <person name="Barry K.W."/>
            <person name="Bougher N.L."/>
            <person name="Buchanan P."/>
            <person name="Buyck B."/>
            <person name="Bense V."/>
            <person name="Catcheside P."/>
            <person name="Chovatia M."/>
            <person name="Cooper J."/>
            <person name="Damon W."/>
            <person name="Desjardin D."/>
            <person name="Finy P."/>
            <person name="Geml J."/>
            <person name="Haridas S."/>
            <person name="Hughes K."/>
            <person name="Justo A."/>
            <person name="Karasinski D."/>
            <person name="Kautmanova I."/>
            <person name="Kiss B."/>
            <person name="Kocsube S."/>
            <person name="Kotiranta H."/>
            <person name="LaButti K.M."/>
            <person name="Lechner B.E."/>
            <person name="Liimatainen K."/>
            <person name="Lipzen A."/>
            <person name="Lukacs Z."/>
            <person name="Mihaltcheva S."/>
            <person name="Morgado L.N."/>
            <person name="Niskanen T."/>
            <person name="Noordeloos M.E."/>
            <person name="Ohm R.A."/>
            <person name="Ortiz-Santana B."/>
            <person name="Ovrebo C."/>
            <person name="Racz N."/>
            <person name="Riley R."/>
            <person name="Savchenko A."/>
            <person name="Shiryaev A."/>
            <person name="Soop K."/>
            <person name="Spirin V."/>
            <person name="Szebenyi C."/>
            <person name="Tomsovsky M."/>
            <person name="Tulloss R.E."/>
            <person name="Uehling J."/>
            <person name="Grigoriev I.V."/>
            <person name="Vagvolgyi C."/>
            <person name="Papp T."/>
            <person name="Martin F.M."/>
            <person name="Miettinen O."/>
            <person name="Hibbett D.S."/>
            <person name="Nagy L.G."/>
        </authorList>
    </citation>
    <scope>NUCLEOTIDE SEQUENCE [LARGE SCALE GENOMIC DNA]</scope>
    <source>
        <strain evidence="1 2">CBS 962.96</strain>
    </source>
</reference>
<accession>A0A4S8KL92</accession>
<keyword evidence="2" id="KW-1185">Reference proteome</keyword>
<protein>
    <submittedName>
        <fullName evidence="1">Uncharacterized protein</fullName>
    </submittedName>
</protein>
<dbReference type="Proteomes" id="UP000297245">
    <property type="component" value="Unassembled WGS sequence"/>
</dbReference>
<organism evidence="1 2">
    <name type="scientific">Dendrothele bispora (strain CBS 962.96)</name>
    <dbReference type="NCBI Taxonomy" id="1314807"/>
    <lineage>
        <taxon>Eukaryota</taxon>
        <taxon>Fungi</taxon>
        <taxon>Dikarya</taxon>
        <taxon>Basidiomycota</taxon>
        <taxon>Agaricomycotina</taxon>
        <taxon>Agaricomycetes</taxon>
        <taxon>Agaricomycetidae</taxon>
        <taxon>Agaricales</taxon>
        <taxon>Agaricales incertae sedis</taxon>
        <taxon>Dendrothele</taxon>
    </lineage>
</organism>
<evidence type="ECO:0000313" key="2">
    <source>
        <dbReference type="Proteomes" id="UP000297245"/>
    </source>
</evidence>
<dbReference type="EMBL" id="ML181020">
    <property type="protein sequence ID" value="THU76280.1"/>
    <property type="molecule type" value="Genomic_DNA"/>
</dbReference>
<name>A0A4S8KL92_DENBC</name>
<gene>
    <name evidence="1" type="ORF">K435DRAFT_879435</name>
</gene>
<sequence>MHCVFYGVYSPPSRPYDQDMVAVIALGLRTEAQRHKSWVDISVLRYGHSIYEIWKAYLPSGHRYRHAKLCTTKASVLIKLEYGQHRALFASVERSEFGLSSAKAQGSVKAWDGLKGL</sequence>